<dbReference type="InterPro" id="IPR001789">
    <property type="entry name" value="Sig_transdc_resp-reg_receiver"/>
</dbReference>
<dbReference type="PANTHER" id="PTHR37299:SF1">
    <property type="entry name" value="STAGE 0 SPORULATION PROTEIN A HOMOLOG"/>
    <property type="match status" value="1"/>
</dbReference>
<feature type="domain" description="Response regulatory" evidence="4">
    <location>
        <begin position="3"/>
        <end position="120"/>
    </location>
</feature>
<dbReference type="InterPro" id="IPR011006">
    <property type="entry name" value="CheY-like_superfamily"/>
</dbReference>
<keyword evidence="3" id="KW-0597">Phosphoprotein</keyword>
<dbReference type="PROSITE" id="PS50930">
    <property type="entry name" value="HTH_LYTTR"/>
    <property type="match status" value="1"/>
</dbReference>
<dbReference type="Pfam" id="PF04397">
    <property type="entry name" value="LytTR"/>
    <property type="match status" value="1"/>
</dbReference>
<dbReference type="AlphaFoldDB" id="A0A1Q2C7B7"/>
<dbReference type="EMBL" id="CP012098">
    <property type="protein sequence ID" value="AQP39642.1"/>
    <property type="molecule type" value="Genomic_DNA"/>
</dbReference>
<dbReference type="Proteomes" id="UP000188159">
    <property type="component" value="Chromosome"/>
</dbReference>
<sequence>MIHIAICEDDITYLCELEKIIKENKNLSVEVHSCSSPEERFKLYETGSTPYDIVLMDIELPEKSGIILSKEIQQTHPATQIIFITQYREYCSDVYETEHVYFIHKSDAKQYLPRAIKKAIFNLEQQKNNYLTISWNRREHNILLDDIIYMERNLRTTTIYCTSSTYYTSEKLTDLLNRLDQNFACCHRSYLINLNQITDFENNLVTLAGKHKIPVSQKRADEVKGQFLAMFMKR</sequence>
<evidence type="ECO:0000259" key="5">
    <source>
        <dbReference type="PROSITE" id="PS50930"/>
    </source>
</evidence>
<dbReference type="GO" id="GO:0003677">
    <property type="term" value="F:DNA binding"/>
    <property type="evidence" value="ECO:0007669"/>
    <property type="project" value="InterPro"/>
</dbReference>
<dbReference type="InterPro" id="IPR007492">
    <property type="entry name" value="LytTR_DNA-bd_dom"/>
</dbReference>
<dbReference type="SMART" id="SM00850">
    <property type="entry name" value="LytTR"/>
    <property type="match status" value="1"/>
</dbReference>
<name>A0A1Q2C7B7_ANAHA</name>
<dbReference type="RefSeq" id="WP_158520185.1">
    <property type="nucleotide sequence ID" value="NZ_CP012098.1"/>
</dbReference>
<dbReference type="Pfam" id="PF00072">
    <property type="entry name" value="Response_reg"/>
    <property type="match status" value="1"/>
</dbReference>
<organism evidence="6 7">
    <name type="scientific">Anaerostipes hadrus</name>
    <dbReference type="NCBI Taxonomy" id="649756"/>
    <lineage>
        <taxon>Bacteria</taxon>
        <taxon>Bacillati</taxon>
        <taxon>Bacillota</taxon>
        <taxon>Clostridia</taxon>
        <taxon>Lachnospirales</taxon>
        <taxon>Lachnospiraceae</taxon>
        <taxon>Anaerostipes</taxon>
    </lineage>
</organism>
<evidence type="ECO:0000313" key="7">
    <source>
        <dbReference type="Proteomes" id="UP000188159"/>
    </source>
</evidence>
<reference evidence="6 7" key="1">
    <citation type="journal article" date="2016" name="Sci. Rep.">
        <title>Accelerated dysbiosis of gut microbiota during aggravation of DSS-induced colitis by a butyrate-producing bacterium.</title>
        <authorList>
            <person name="Zhang Q."/>
            <person name="Wu Y."/>
            <person name="Wang J."/>
            <person name="Wu G."/>
            <person name="Long W."/>
            <person name="Xue Z."/>
            <person name="Wang L."/>
            <person name="Zhang X."/>
            <person name="Pang X."/>
            <person name="Zhao Y."/>
            <person name="Zhao L."/>
            <person name="Zhang C."/>
        </authorList>
    </citation>
    <scope>NUCLEOTIDE SEQUENCE [LARGE SCALE GENOMIC DNA]</scope>
    <source>
        <strain evidence="6 7">BPB5</strain>
    </source>
</reference>
<dbReference type="InterPro" id="IPR046947">
    <property type="entry name" value="LytR-like"/>
</dbReference>
<accession>A0A1Q2C7B7</accession>
<dbReference type="SMART" id="SM00448">
    <property type="entry name" value="REC"/>
    <property type="match status" value="1"/>
</dbReference>
<evidence type="ECO:0000259" key="4">
    <source>
        <dbReference type="PROSITE" id="PS50110"/>
    </source>
</evidence>
<feature type="modified residue" description="4-aspartylphosphate" evidence="3">
    <location>
        <position position="57"/>
    </location>
</feature>
<proteinExistence type="predicted"/>
<dbReference type="GO" id="GO:0000156">
    <property type="term" value="F:phosphorelay response regulator activity"/>
    <property type="evidence" value="ECO:0007669"/>
    <property type="project" value="InterPro"/>
</dbReference>
<evidence type="ECO:0000256" key="2">
    <source>
        <dbReference type="ARBA" id="ARBA00024867"/>
    </source>
</evidence>
<evidence type="ECO:0000313" key="6">
    <source>
        <dbReference type="EMBL" id="AQP39642.1"/>
    </source>
</evidence>
<dbReference type="Gene3D" id="3.40.50.2300">
    <property type="match status" value="1"/>
</dbReference>
<comment type="function">
    <text evidence="2">May play the central regulatory role in sporulation. It may be an element of the effector pathway responsible for the activation of sporulation genes in response to nutritional stress. Spo0A may act in concert with spo0H (a sigma factor) to control the expression of some genes that are critical to the sporulation process.</text>
</comment>
<evidence type="ECO:0000256" key="3">
    <source>
        <dbReference type="PROSITE-ProRule" id="PRU00169"/>
    </source>
</evidence>
<protein>
    <recommendedName>
        <fullName evidence="1">Stage 0 sporulation protein A homolog</fullName>
    </recommendedName>
</protein>
<dbReference type="Gene3D" id="2.40.50.1020">
    <property type="entry name" value="LytTr DNA-binding domain"/>
    <property type="match status" value="1"/>
</dbReference>
<evidence type="ECO:0000256" key="1">
    <source>
        <dbReference type="ARBA" id="ARBA00018672"/>
    </source>
</evidence>
<gene>
    <name evidence="6" type="ORF">DO83_08630</name>
</gene>
<dbReference type="SUPFAM" id="SSF52172">
    <property type="entry name" value="CheY-like"/>
    <property type="match status" value="1"/>
</dbReference>
<dbReference type="PANTHER" id="PTHR37299">
    <property type="entry name" value="TRANSCRIPTIONAL REGULATOR-RELATED"/>
    <property type="match status" value="1"/>
</dbReference>
<dbReference type="PROSITE" id="PS50110">
    <property type="entry name" value="RESPONSE_REGULATORY"/>
    <property type="match status" value="1"/>
</dbReference>
<dbReference type="CDD" id="cd00156">
    <property type="entry name" value="REC"/>
    <property type="match status" value="1"/>
</dbReference>
<feature type="domain" description="HTH LytTR-type" evidence="5">
    <location>
        <begin position="131"/>
        <end position="229"/>
    </location>
</feature>